<sequence length="289" mass="34018">MLEQTEKDLQGKLQWLLENVSTHPRYIQEVQSTNQQLIKLEIQIESNNNDKCGQSARARQNLLTEKVMQMRKKLDKTTNEVMKRIEQINFDISTHKVASLFVVDNLEFIQILVKKISLDLVDMKIMDKKTDLMIQYPEGEGNETIVKDICKIIPQYQNLNYISDQKVKIRFRNKIESKLAFDIIKVITGKYNEDDELQELTKDLLGKKRLEKQSKETPQQVLLQNVKQIMTLIQIDDDVQEQMIQQKHANTTAKRLDYFDYGQLDFDSPRIDLFKSDNKQNNRKPNQLN</sequence>
<protein>
    <submittedName>
        <fullName evidence="2">Uncharacterized protein</fullName>
    </submittedName>
</protein>
<name>A0A077ZVT4_STYLE</name>
<keyword evidence="3" id="KW-1185">Reference proteome</keyword>
<gene>
    <name evidence="2" type="primary">Contig10551.g11267</name>
    <name evidence="2" type="ORF">STYLEM_2974</name>
</gene>
<organism evidence="2 3">
    <name type="scientific">Stylonychia lemnae</name>
    <name type="common">Ciliate</name>
    <dbReference type="NCBI Taxonomy" id="5949"/>
    <lineage>
        <taxon>Eukaryota</taxon>
        <taxon>Sar</taxon>
        <taxon>Alveolata</taxon>
        <taxon>Ciliophora</taxon>
        <taxon>Intramacronucleata</taxon>
        <taxon>Spirotrichea</taxon>
        <taxon>Stichotrichia</taxon>
        <taxon>Sporadotrichida</taxon>
        <taxon>Oxytrichidae</taxon>
        <taxon>Stylonychinae</taxon>
        <taxon>Stylonychia</taxon>
    </lineage>
</organism>
<evidence type="ECO:0000256" key="1">
    <source>
        <dbReference type="SAM" id="Coils"/>
    </source>
</evidence>
<feature type="coiled-coil region" evidence="1">
    <location>
        <begin position="30"/>
        <end position="80"/>
    </location>
</feature>
<evidence type="ECO:0000313" key="3">
    <source>
        <dbReference type="Proteomes" id="UP000039865"/>
    </source>
</evidence>
<dbReference type="EMBL" id="CCKQ01002870">
    <property type="protein sequence ID" value="CDW73984.1"/>
    <property type="molecule type" value="Genomic_DNA"/>
</dbReference>
<dbReference type="InParanoid" id="A0A077ZVT4"/>
<reference evidence="2 3" key="1">
    <citation type="submission" date="2014-06" db="EMBL/GenBank/DDBJ databases">
        <authorList>
            <person name="Swart Estienne"/>
        </authorList>
    </citation>
    <scope>NUCLEOTIDE SEQUENCE [LARGE SCALE GENOMIC DNA]</scope>
    <source>
        <strain evidence="2 3">130c</strain>
    </source>
</reference>
<evidence type="ECO:0000313" key="2">
    <source>
        <dbReference type="EMBL" id="CDW73984.1"/>
    </source>
</evidence>
<dbReference type="AlphaFoldDB" id="A0A077ZVT4"/>
<keyword evidence="1" id="KW-0175">Coiled coil</keyword>
<proteinExistence type="predicted"/>
<accession>A0A077ZVT4</accession>
<dbReference type="Proteomes" id="UP000039865">
    <property type="component" value="Unassembled WGS sequence"/>
</dbReference>